<comment type="caution">
    <text evidence="2">The sequence shown here is derived from an EMBL/GenBank/DDBJ whole genome shotgun (WGS) entry which is preliminary data.</text>
</comment>
<gene>
    <name evidence="2" type="ORF">LTR05_003021</name>
</gene>
<dbReference type="Gene3D" id="1.25.40.10">
    <property type="entry name" value="Tetratricopeptide repeat domain"/>
    <property type="match status" value="1"/>
</dbReference>
<dbReference type="AlphaFoldDB" id="A0AAN7YJJ5"/>
<evidence type="ECO:0008006" key="4">
    <source>
        <dbReference type="Google" id="ProtNLM"/>
    </source>
</evidence>
<dbReference type="EMBL" id="JAVRRJ010000002">
    <property type="protein sequence ID" value="KAK5088799.1"/>
    <property type="molecule type" value="Genomic_DNA"/>
</dbReference>
<organism evidence="2 3">
    <name type="scientific">Lithohypha guttulata</name>
    <dbReference type="NCBI Taxonomy" id="1690604"/>
    <lineage>
        <taxon>Eukaryota</taxon>
        <taxon>Fungi</taxon>
        <taxon>Dikarya</taxon>
        <taxon>Ascomycota</taxon>
        <taxon>Pezizomycotina</taxon>
        <taxon>Eurotiomycetes</taxon>
        <taxon>Chaetothyriomycetidae</taxon>
        <taxon>Chaetothyriales</taxon>
        <taxon>Trichomeriaceae</taxon>
        <taxon>Lithohypha</taxon>
    </lineage>
</organism>
<comment type="similarity">
    <text evidence="1">Belongs to the TTC36 family.</text>
</comment>
<protein>
    <recommendedName>
        <fullName evidence="4">Tetratricopeptide repeat protein 36</fullName>
    </recommendedName>
</protein>
<evidence type="ECO:0000256" key="1">
    <source>
        <dbReference type="ARBA" id="ARBA00006995"/>
    </source>
</evidence>
<dbReference type="InterPro" id="IPR011990">
    <property type="entry name" value="TPR-like_helical_dom_sf"/>
</dbReference>
<evidence type="ECO:0000313" key="2">
    <source>
        <dbReference type="EMBL" id="KAK5088799.1"/>
    </source>
</evidence>
<keyword evidence="3" id="KW-1185">Reference proteome</keyword>
<accession>A0AAN7YJJ5</accession>
<sequence>MSSATALSQNDRAVLGALFDPEASLTANTVIVDQPAAENPSSQIPPSVVAAEEAAIRLLDSTNPSEQDVKSAIAELDSIVANHPKYASAYANRAQAYRLLPDSGTDTAILSDILTDLDTAISLSSPLSPVSPVSKHDAQVLSQAHTHRGYLLLRASTSDSQFEQLKPLQLPLLQGVAQRSQLEELASKDFSIAGRYGNKVAQQLAVKTNPYAKLCGQIVKEALEREIKEYYEESAALAMVV</sequence>
<name>A0AAN7YJJ5_9EURO</name>
<dbReference type="PANTHER" id="PTHR21405:SF0">
    <property type="entry name" value="TETRATRICOPEPTIDE REPEAT PROTEIN 36"/>
    <property type="match status" value="1"/>
</dbReference>
<dbReference type="InterPro" id="IPR038906">
    <property type="entry name" value="TTC36"/>
</dbReference>
<dbReference type="Proteomes" id="UP001309876">
    <property type="component" value="Unassembled WGS sequence"/>
</dbReference>
<evidence type="ECO:0000313" key="3">
    <source>
        <dbReference type="Proteomes" id="UP001309876"/>
    </source>
</evidence>
<dbReference type="PANTHER" id="PTHR21405">
    <property type="entry name" value="CDNA SEQUENCE BC021608"/>
    <property type="match status" value="1"/>
</dbReference>
<dbReference type="GO" id="GO:0006570">
    <property type="term" value="P:tyrosine metabolic process"/>
    <property type="evidence" value="ECO:0007669"/>
    <property type="project" value="TreeGrafter"/>
</dbReference>
<proteinExistence type="inferred from homology"/>
<reference evidence="2 3" key="1">
    <citation type="submission" date="2023-08" db="EMBL/GenBank/DDBJ databases">
        <title>Black Yeasts Isolated from many extreme environments.</title>
        <authorList>
            <person name="Coleine C."/>
            <person name="Stajich J.E."/>
            <person name="Selbmann L."/>
        </authorList>
    </citation>
    <scope>NUCLEOTIDE SEQUENCE [LARGE SCALE GENOMIC DNA]</scope>
    <source>
        <strain evidence="2 3">CCFEE 5910</strain>
    </source>
</reference>